<organism evidence="12 13">
    <name type="scientific">Betta splendens</name>
    <name type="common">Siamese fighting fish</name>
    <dbReference type="NCBI Taxonomy" id="158456"/>
    <lineage>
        <taxon>Eukaryota</taxon>
        <taxon>Metazoa</taxon>
        <taxon>Chordata</taxon>
        <taxon>Craniata</taxon>
        <taxon>Vertebrata</taxon>
        <taxon>Euteleostomi</taxon>
        <taxon>Actinopterygii</taxon>
        <taxon>Neopterygii</taxon>
        <taxon>Teleostei</taxon>
        <taxon>Neoteleostei</taxon>
        <taxon>Acanthomorphata</taxon>
        <taxon>Anabantaria</taxon>
        <taxon>Anabantiformes</taxon>
        <taxon>Anabantoidei</taxon>
        <taxon>Osphronemidae</taxon>
        <taxon>Betta</taxon>
    </lineage>
</organism>
<dbReference type="InterPro" id="IPR000276">
    <property type="entry name" value="GPCR_Rhodpsn"/>
</dbReference>
<dbReference type="GeneID" id="121201906"/>
<evidence type="ECO:0000256" key="2">
    <source>
        <dbReference type="ARBA" id="ARBA00022475"/>
    </source>
</evidence>
<keyword evidence="6 10" id="KW-0472">Membrane</keyword>
<evidence type="ECO:0000256" key="10">
    <source>
        <dbReference type="SAM" id="Phobius"/>
    </source>
</evidence>
<evidence type="ECO:0000256" key="6">
    <source>
        <dbReference type="ARBA" id="ARBA00023136"/>
    </source>
</evidence>
<comment type="similarity">
    <text evidence="9">Belongs to the G-protein coupled receptor 1 family.</text>
</comment>
<dbReference type="Proteomes" id="UP000515150">
    <property type="component" value="Chromosome 21"/>
</dbReference>
<dbReference type="RefSeq" id="XP_040924772.1">
    <property type="nucleotide sequence ID" value="XM_041068838.2"/>
</dbReference>
<keyword evidence="5 9" id="KW-0297">G-protein coupled receptor</keyword>
<dbReference type="PANTHER" id="PTHR24249">
    <property type="entry name" value="HISTAMINE RECEPTOR-RELATED G-PROTEIN COUPLED RECEPTOR"/>
    <property type="match status" value="1"/>
</dbReference>
<evidence type="ECO:0000256" key="7">
    <source>
        <dbReference type="ARBA" id="ARBA00023170"/>
    </source>
</evidence>
<keyword evidence="2" id="KW-1003">Cell membrane</keyword>
<feature type="transmembrane region" description="Helical" evidence="10">
    <location>
        <begin position="286"/>
        <end position="307"/>
    </location>
</feature>
<evidence type="ECO:0000256" key="1">
    <source>
        <dbReference type="ARBA" id="ARBA00004651"/>
    </source>
</evidence>
<keyword evidence="4 10" id="KW-1133">Transmembrane helix</keyword>
<dbReference type="AlphaFoldDB" id="A0A8M1H8R3"/>
<dbReference type="OrthoDB" id="10042731at2759"/>
<reference evidence="13" key="1">
    <citation type="submission" date="2025-08" db="UniProtKB">
        <authorList>
            <consortium name="RefSeq"/>
        </authorList>
    </citation>
    <scope>IDENTIFICATION</scope>
</reference>
<dbReference type="PROSITE" id="PS50262">
    <property type="entry name" value="G_PROTEIN_RECEP_F1_2"/>
    <property type="match status" value="1"/>
</dbReference>
<gene>
    <name evidence="13" type="primary">LOC121201906</name>
</gene>
<dbReference type="Gene3D" id="1.20.1070.10">
    <property type="entry name" value="Rhodopsin 7-helix transmembrane proteins"/>
    <property type="match status" value="1"/>
</dbReference>
<accession>A0A8M1H8R3</accession>
<feature type="transmembrane region" description="Helical" evidence="10">
    <location>
        <begin position="144"/>
        <end position="161"/>
    </location>
</feature>
<evidence type="ECO:0000256" key="8">
    <source>
        <dbReference type="ARBA" id="ARBA00023224"/>
    </source>
</evidence>
<evidence type="ECO:0000256" key="5">
    <source>
        <dbReference type="ARBA" id="ARBA00023040"/>
    </source>
</evidence>
<name>A0A8M1H8R3_BETSP</name>
<dbReference type="SUPFAM" id="SSF81321">
    <property type="entry name" value="Family A G protein-coupled receptor-like"/>
    <property type="match status" value="1"/>
</dbReference>
<dbReference type="InterPro" id="IPR017452">
    <property type="entry name" value="GPCR_Rhodpsn_7TM"/>
</dbReference>
<evidence type="ECO:0000256" key="4">
    <source>
        <dbReference type="ARBA" id="ARBA00022989"/>
    </source>
</evidence>
<dbReference type="InterPro" id="IPR050569">
    <property type="entry name" value="TAAR"/>
</dbReference>
<proteinExistence type="inferred from homology"/>
<evidence type="ECO:0000256" key="9">
    <source>
        <dbReference type="RuleBase" id="RU000688"/>
    </source>
</evidence>
<evidence type="ECO:0000313" key="12">
    <source>
        <dbReference type="Proteomes" id="UP000515150"/>
    </source>
</evidence>
<feature type="transmembrane region" description="Helical" evidence="10">
    <location>
        <begin position="102"/>
        <end position="123"/>
    </location>
</feature>
<protein>
    <submittedName>
        <fullName evidence="13">Trace amine-associated receptor 13c-like</fullName>
    </submittedName>
</protein>
<dbReference type="KEGG" id="bspl:121201906"/>
<evidence type="ECO:0000313" key="13">
    <source>
        <dbReference type="RefSeq" id="XP_040924772.1"/>
    </source>
</evidence>
<dbReference type="PRINTS" id="PR00237">
    <property type="entry name" value="GPCRRHODOPSN"/>
</dbReference>
<keyword evidence="3 9" id="KW-0812">Transmembrane</keyword>
<dbReference type="CDD" id="cd15055">
    <property type="entry name" value="7tmA_TAARs"/>
    <property type="match status" value="1"/>
</dbReference>
<dbReference type="PROSITE" id="PS00237">
    <property type="entry name" value="G_PROTEIN_RECEP_F1_1"/>
    <property type="match status" value="1"/>
</dbReference>
<feature type="transmembrane region" description="Helical" evidence="10">
    <location>
        <begin position="193"/>
        <end position="216"/>
    </location>
</feature>
<feature type="domain" description="G-protein coupled receptors family 1 profile" evidence="11">
    <location>
        <begin position="46"/>
        <end position="300"/>
    </location>
</feature>
<keyword evidence="12" id="KW-1185">Reference proteome</keyword>
<feature type="transmembrane region" description="Helical" evidence="10">
    <location>
        <begin position="247"/>
        <end position="266"/>
    </location>
</feature>
<dbReference type="PANTHER" id="PTHR24249:SF381">
    <property type="entry name" value="TRACE AMINE ASSOCIATED RECEPTOR 19P-RELATED"/>
    <property type="match status" value="1"/>
</dbReference>
<dbReference type="GO" id="GO:0001594">
    <property type="term" value="F:trace-amine receptor activity"/>
    <property type="evidence" value="ECO:0007669"/>
    <property type="project" value="TreeGrafter"/>
</dbReference>
<sequence>MEKSEDTEFCFPHLLNASCVKSKRPQYETTLTYILVLSISLLTVTLNLLVIISISHFKQLHTPSNLLLLSLAVSDFIVGLLMLFQIELIDGCWLLGDIMCSLYLYLVYIITAASLGTMVLISVDRYVAICYPLHYSTKVTQQKVKIFISLCWLFSVMYQGMNVKDNLQQPGRFNSCFGECIIAFNCIARITDLVVSFIVPITVIVVLYVRVFVVAVSQAHAVRSHIAVVSLAPRSLKVTAKRSELKAARTLGVLIGVFLMCLLPYYCISLSGNDKIFETPAAAVVIYFYYFNSCINPAIYAFFYSWFRKSVKLIVTLKILQPDSCEVNMQ</sequence>
<evidence type="ECO:0000259" key="11">
    <source>
        <dbReference type="PROSITE" id="PS50262"/>
    </source>
</evidence>
<keyword evidence="8 9" id="KW-0807">Transducer</keyword>
<dbReference type="GO" id="GO:0005886">
    <property type="term" value="C:plasma membrane"/>
    <property type="evidence" value="ECO:0007669"/>
    <property type="project" value="UniProtKB-SubCell"/>
</dbReference>
<comment type="subcellular location">
    <subcellularLocation>
        <location evidence="1">Cell membrane</location>
        <topology evidence="1">Multi-pass membrane protein</topology>
    </subcellularLocation>
</comment>
<dbReference type="Pfam" id="PF00001">
    <property type="entry name" value="7tm_1"/>
    <property type="match status" value="1"/>
</dbReference>
<dbReference type="SMART" id="SM01381">
    <property type="entry name" value="7TM_GPCR_Srsx"/>
    <property type="match status" value="1"/>
</dbReference>
<evidence type="ECO:0000256" key="3">
    <source>
        <dbReference type="ARBA" id="ARBA00022692"/>
    </source>
</evidence>
<feature type="transmembrane region" description="Helical" evidence="10">
    <location>
        <begin position="66"/>
        <end position="86"/>
    </location>
</feature>
<feature type="transmembrane region" description="Helical" evidence="10">
    <location>
        <begin position="31"/>
        <end position="54"/>
    </location>
</feature>
<keyword evidence="7 9" id="KW-0675">Receptor</keyword>